<evidence type="ECO:0000313" key="1">
    <source>
        <dbReference type="EMBL" id="KAK4792918.1"/>
    </source>
</evidence>
<protein>
    <submittedName>
        <fullName evidence="1">Uncharacterized protein</fullName>
    </submittedName>
</protein>
<gene>
    <name evidence="1" type="ORF">SAY86_023353</name>
</gene>
<evidence type="ECO:0000313" key="2">
    <source>
        <dbReference type="Proteomes" id="UP001346149"/>
    </source>
</evidence>
<name>A0AAN7RBG2_TRANT</name>
<proteinExistence type="predicted"/>
<organism evidence="1 2">
    <name type="scientific">Trapa natans</name>
    <name type="common">Water chestnut</name>
    <dbReference type="NCBI Taxonomy" id="22666"/>
    <lineage>
        <taxon>Eukaryota</taxon>
        <taxon>Viridiplantae</taxon>
        <taxon>Streptophyta</taxon>
        <taxon>Embryophyta</taxon>
        <taxon>Tracheophyta</taxon>
        <taxon>Spermatophyta</taxon>
        <taxon>Magnoliopsida</taxon>
        <taxon>eudicotyledons</taxon>
        <taxon>Gunneridae</taxon>
        <taxon>Pentapetalae</taxon>
        <taxon>rosids</taxon>
        <taxon>malvids</taxon>
        <taxon>Myrtales</taxon>
        <taxon>Lythraceae</taxon>
        <taxon>Trapa</taxon>
    </lineage>
</organism>
<sequence>MANDLDSSPMARSPPERITEQTVCEAFKFVIIVSPVQKLVPVSSVYLSPGRSKLISCSESEKTQREVAGGVSSLSQPLAVPLPDKIDPVRPKIPLT</sequence>
<dbReference type="Proteomes" id="UP001346149">
    <property type="component" value="Unassembled WGS sequence"/>
</dbReference>
<comment type="caution">
    <text evidence="1">The sequence shown here is derived from an EMBL/GenBank/DDBJ whole genome shotgun (WGS) entry which is preliminary data.</text>
</comment>
<dbReference type="AlphaFoldDB" id="A0AAN7RBG2"/>
<accession>A0AAN7RBG2</accession>
<keyword evidence="2" id="KW-1185">Reference proteome</keyword>
<reference evidence="1 2" key="1">
    <citation type="journal article" date="2023" name="Hortic Res">
        <title>Pangenome of water caltrop reveals structural variations and asymmetric subgenome divergence after allopolyploidization.</title>
        <authorList>
            <person name="Zhang X."/>
            <person name="Chen Y."/>
            <person name="Wang L."/>
            <person name="Yuan Y."/>
            <person name="Fang M."/>
            <person name="Shi L."/>
            <person name="Lu R."/>
            <person name="Comes H.P."/>
            <person name="Ma Y."/>
            <person name="Chen Y."/>
            <person name="Huang G."/>
            <person name="Zhou Y."/>
            <person name="Zheng Z."/>
            <person name="Qiu Y."/>
        </authorList>
    </citation>
    <scope>NUCLEOTIDE SEQUENCE [LARGE SCALE GENOMIC DNA]</scope>
    <source>
        <strain evidence="1">F231</strain>
    </source>
</reference>
<dbReference type="EMBL" id="JAXQNO010000008">
    <property type="protein sequence ID" value="KAK4792918.1"/>
    <property type="molecule type" value="Genomic_DNA"/>
</dbReference>